<dbReference type="InterPro" id="IPR011871">
    <property type="entry name" value="Fib_succ_major"/>
</dbReference>
<protein>
    <recommendedName>
        <fullName evidence="1">Fibrobacter succinogenes major paralogous domain-containing protein</fullName>
    </recommendedName>
</protein>
<comment type="caution">
    <text evidence="2">The sequence shown here is derived from an EMBL/GenBank/DDBJ whole genome shotgun (WGS) entry which is preliminary data.</text>
</comment>
<dbReference type="AlphaFoldDB" id="A0A831PIU6"/>
<organism evidence="2">
    <name type="scientific">Mariniphaga anaerophila</name>
    <dbReference type="NCBI Taxonomy" id="1484053"/>
    <lineage>
        <taxon>Bacteria</taxon>
        <taxon>Pseudomonadati</taxon>
        <taxon>Bacteroidota</taxon>
        <taxon>Bacteroidia</taxon>
        <taxon>Marinilabiliales</taxon>
        <taxon>Prolixibacteraceae</taxon>
        <taxon>Mariniphaga</taxon>
    </lineage>
</organism>
<accession>A0A831PIU6</accession>
<sequence length="195" mass="22272">GREYKWVKIGDQIWMAENLAYVPYVCAPDSQCGIWVYGYNGEGSYGTNYHTYGALYDFETAMEVCPEGWHLPSDEEWMELERYLGMKEKEIDLWACRGSDVNIGGKLAATGNNYWSESFVRANETGFTALPGGERNIWNVEDMFHFKSINSISTFWTSSDFDEKHAINRTIVNGGCIARMIEFKNAGFSIRCIKN</sequence>
<gene>
    <name evidence="2" type="ORF">ENN90_05340</name>
</gene>
<dbReference type="Proteomes" id="UP000886047">
    <property type="component" value="Unassembled WGS sequence"/>
</dbReference>
<dbReference type="Pfam" id="PF09603">
    <property type="entry name" value="Fib_succ_major"/>
    <property type="match status" value="1"/>
</dbReference>
<evidence type="ECO:0000313" key="2">
    <source>
        <dbReference type="EMBL" id="HDR51034.1"/>
    </source>
</evidence>
<proteinExistence type="predicted"/>
<feature type="domain" description="Fibrobacter succinogenes major paralogous" evidence="1">
    <location>
        <begin position="7"/>
        <end position="194"/>
    </location>
</feature>
<dbReference type="NCBIfam" id="TIGR02145">
    <property type="entry name" value="Fib_succ_major"/>
    <property type="match status" value="1"/>
</dbReference>
<evidence type="ECO:0000259" key="1">
    <source>
        <dbReference type="Pfam" id="PF09603"/>
    </source>
</evidence>
<reference evidence="2" key="1">
    <citation type="journal article" date="2020" name="mSystems">
        <title>Genome- and Community-Level Interaction Insights into Carbon Utilization and Element Cycling Functions of Hydrothermarchaeota in Hydrothermal Sediment.</title>
        <authorList>
            <person name="Zhou Z."/>
            <person name="Liu Y."/>
            <person name="Xu W."/>
            <person name="Pan J."/>
            <person name="Luo Z.H."/>
            <person name="Li M."/>
        </authorList>
    </citation>
    <scope>NUCLEOTIDE SEQUENCE [LARGE SCALE GENOMIC DNA]</scope>
    <source>
        <strain evidence="2">SpSt-1217</strain>
    </source>
</reference>
<feature type="non-terminal residue" evidence="2">
    <location>
        <position position="1"/>
    </location>
</feature>
<name>A0A831PIU6_9BACT</name>
<dbReference type="EMBL" id="DSDK01000297">
    <property type="protein sequence ID" value="HDR51034.1"/>
    <property type="molecule type" value="Genomic_DNA"/>
</dbReference>